<evidence type="ECO:0000313" key="10">
    <source>
        <dbReference type="EMBL" id="MBC8335399.1"/>
    </source>
</evidence>
<dbReference type="InterPro" id="IPR017871">
    <property type="entry name" value="ABC_transporter-like_CS"/>
</dbReference>
<dbReference type="InterPro" id="IPR027417">
    <property type="entry name" value="P-loop_NTPase"/>
</dbReference>
<dbReference type="PANTHER" id="PTHR43790">
    <property type="entry name" value="CARBOHYDRATE TRANSPORT ATP-BINDING PROTEIN MG119-RELATED"/>
    <property type="match status" value="1"/>
</dbReference>
<keyword evidence="7" id="KW-1278">Translocase</keyword>
<dbReference type="PROSITE" id="PS00211">
    <property type="entry name" value="ABC_TRANSPORTER_1"/>
    <property type="match status" value="2"/>
</dbReference>
<dbReference type="InterPro" id="IPR003593">
    <property type="entry name" value="AAA+_ATPase"/>
</dbReference>
<dbReference type="GO" id="GO:0005524">
    <property type="term" value="F:ATP binding"/>
    <property type="evidence" value="ECO:0007669"/>
    <property type="project" value="UniProtKB-KW"/>
</dbReference>
<proteinExistence type="predicted"/>
<keyword evidence="6 10" id="KW-0067">ATP-binding</keyword>
<dbReference type="SUPFAM" id="SSF52540">
    <property type="entry name" value="P-loop containing nucleoside triphosphate hydrolases"/>
    <property type="match status" value="2"/>
</dbReference>
<evidence type="ECO:0000259" key="9">
    <source>
        <dbReference type="PROSITE" id="PS50893"/>
    </source>
</evidence>
<dbReference type="PANTHER" id="PTHR43790:SF4">
    <property type="entry name" value="GUANOSINE IMPORT ATP-BINDING PROTEIN NUPO"/>
    <property type="match status" value="1"/>
</dbReference>
<dbReference type="CDD" id="cd03216">
    <property type="entry name" value="ABC_Carb_Monos_I"/>
    <property type="match status" value="1"/>
</dbReference>
<dbReference type="InterPro" id="IPR050107">
    <property type="entry name" value="ABC_carbohydrate_import_ATPase"/>
</dbReference>
<evidence type="ECO:0000256" key="7">
    <source>
        <dbReference type="ARBA" id="ARBA00022967"/>
    </source>
</evidence>
<keyword evidence="2" id="KW-0813">Transport</keyword>
<dbReference type="SMART" id="SM00382">
    <property type="entry name" value="AAA"/>
    <property type="match status" value="1"/>
</dbReference>
<gene>
    <name evidence="10" type="ORF">H8E29_09055</name>
</gene>
<evidence type="ECO:0000256" key="5">
    <source>
        <dbReference type="ARBA" id="ARBA00022741"/>
    </source>
</evidence>
<organism evidence="10 11">
    <name type="scientific">Candidatus Desulfolinea nitratireducens</name>
    <dbReference type="NCBI Taxonomy" id="2841698"/>
    <lineage>
        <taxon>Bacteria</taxon>
        <taxon>Bacillati</taxon>
        <taxon>Chloroflexota</taxon>
        <taxon>Anaerolineae</taxon>
        <taxon>Anaerolineales</taxon>
        <taxon>Anaerolineales incertae sedis</taxon>
        <taxon>Candidatus Desulfolinea</taxon>
    </lineage>
</organism>
<keyword evidence="5" id="KW-0547">Nucleotide-binding</keyword>
<dbReference type="Pfam" id="PF00005">
    <property type="entry name" value="ABC_tran"/>
    <property type="match status" value="2"/>
</dbReference>
<keyword evidence="8" id="KW-0472">Membrane</keyword>
<dbReference type="FunFam" id="3.40.50.300:FF:000127">
    <property type="entry name" value="Ribose import ATP-binding protein RbsA"/>
    <property type="match status" value="1"/>
</dbReference>
<feature type="domain" description="ABC transporter" evidence="9">
    <location>
        <begin position="16"/>
        <end position="251"/>
    </location>
</feature>
<dbReference type="Proteomes" id="UP000614469">
    <property type="component" value="Unassembled WGS sequence"/>
</dbReference>
<evidence type="ECO:0000256" key="3">
    <source>
        <dbReference type="ARBA" id="ARBA00022475"/>
    </source>
</evidence>
<name>A0A8J6TIY4_9CHLR</name>
<dbReference type="InterPro" id="IPR003439">
    <property type="entry name" value="ABC_transporter-like_ATP-bd"/>
</dbReference>
<dbReference type="GO" id="GO:0016887">
    <property type="term" value="F:ATP hydrolysis activity"/>
    <property type="evidence" value="ECO:0007669"/>
    <property type="project" value="InterPro"/>
</dbReference>
<evidence type="ECO:0000256" key="2">
    <source>
        <dbReference type="ARBA" id="ARBA00022448"/>
    </source>
</evidence>
<comment type="subcellular location">
    <subcellularLocation>
        <location evidence="1">Cell membrane</location>
        <topology evidence="1">Peripheral membrane protein</topology>
    </subcellularLocation>
</comment>
<dbReference type="GO" id="GO:0005886">
    <property type="term" value="C:plasma membrane"/>
    <property type="evidence" value="ECO:0007669"/>
    <property type="project" value="UniProtKB-SubCell"/>
</dbReference>
<keyword evidence="4" id="KW-0677">Repeat</keyword>
<feature type="domain" description="ABC transporter" evidence="9">
    <location>
        <begin position="268"/>
        <end position="512"/>
    </location>
</feature>
<evidence type="ECO:0000256" key="4">
    <source>
        <dbReference type="ARBA" id="ARBA00022737"/>
    </source>
</evidence>
<dbReference type="Gene3D" id="3.40.50.300">
    <property type="entry name" value="P-loop containing nucleotide triphosphate hydrolases"/>
    <property type="match status" value="2"/>
</dbReference>
<evidence type="ECO:0000256" key="8">
    <source>
        <dbReference type="ARBA" id="ARBA00023136"/>
    </source>
</evidence>
<evidence type="ECO:0000256" key="6">
    <source>
        <dbReference type="ARBA" id="ARBA00022840"/>
    </source>
</evidence>
<dbReference type="CDD" id="cd03215">
    <property type="entry name" value="ABC_Carb_Monos_II"/>
    <property type="match status" value="1"/>
</dbReference>
<protein>
    <submittedName>
        <fullName evidence="10">ABC transporter ATP-binding protein</fullName>
    </submittedName>
</protein>
<dbReference type="PROSITE" id="PS50893">
    <property type="entry name" value="ABC_TRANSPORTER_2"/>
    <property type="match status" value="2"/>
</dbReference>
<evidence type="ECO:0000256" key="1">
    <source>
        <dbReference type="ARBA" id="ARBA00004202"/>
    </source>
</evidence>
<comment type="caution">
    <text evidence="10">The sequence shown here is derived from an EMBL/GenBank/DDBJ whole genome shotgun (WGS) entry which is preliminary data.</text>
</comment>
<reference evidence="10 11" key="1">
    <citation type="submission" date="2020-08" db="EMBL/GenBank/DDBJ databases">
        <title>Bridging the membrane lipid divide: bacteria of the FCB group superphylum have the potential to synthesize archaeal ether lipids.</title>
        <authorList>
            <person name="Villanueva L."/>
            <person name="Von Meijenfeldt F.A.B."/>
            <person name="Westbye A.B."/>
            <person name="Yadav S."/>
            <person name="Hopmans E.C."/>
            <person name="Dutilh B.E."/>
            <person name="Sinninghe Damste J.S."/>
        </authorList>
    </citation>
    <scope>NUCLEOTIDE SEQUENCE [LARGE SCALE GENOMIC DNA]</scope>
    <source>
        <strain evidence="10">NIOZ-UU36</strain>
    </source>
</reference>
<keyword evidence="3" id="KW-1003">Cell membrane</keyword>
<evidence type="ECO:0000313" key="11">
    <source>
        <dbReference type="Proteomes" id="UP000614469"/>
    </source>
</evidence>
<dbReference type="AlphaFoldDB" id="A0A8J6TIY4"/>
<dbReference type="EMBL" id="JACNJN010000108">
    <property type="protein sequence ID" value="MBC8335399.1"/>
    <property type="molecule type" value="Genomic_DNA"/>
</dbReference>
<accession>A0A8J6TIY4</accession>
<sequence>MTENKLPSGHTRIDTLELRGITKRFPGVLANDNVNFEVRSGEVHALLGENGAGKSTLMKILYGLYDPSDGEVFLNGKKITIESPTDAINHGIGMIHQHFMLVETLTVAENVALGLPSSRGFLTDLDKVSQRILELAEIYGLKIDPDAYIWQLSVGQQQRVEIIKALYRGAALLILDEPTAVLTPQEVDEFFIIMRQMVADGHALIFISHKLHEIMDICDRVTVLRDGAKVGTKNVSDITKSELANWMVGREVIMTRDLDEINRGPSRLTLENLACDSDRGTPALRDVSLKIHSGEILGLAGISGNGQRELAEAITGLREVTKGKVILEDEDITHFAPGKITERMLSYIPEERMRDGMIKNFTIAENMVLREHHISPFAEKGFLMLKTIARHSDDLIDKFGVKTPSRETKAGSLSGGNIQKVVLAREISRKPRVIVAAQPTRGLDVGATEYVHAQLLEQRRDGTAILMISEDLDEIMAISDRIAVICEGEIMGIVPRYEATPEKLGLMMAGVVPEEN</sequence>